<dbReference type="PATRIC" id="fig|1188234.3.peg.617"/>
<feature type="region of interest" description="Disordered" evidence="2">
    <location>
        <begin position="1353"/>
        <end position="1382"/>
    </location>
</feature>
<comment type="caution">
    <text evidence="4">The sequence shown here is derived from an EMBL/GenBank/DDBJ whole genome shotgun (WGS) entry which is preliminary data.</text>
</comment>
<feature type="compositionally biased region" description="Low complexity" evidence="2">
    <location>
        <begin position="1356"/>
        <end position="1368"/>
    </location>
</feature>
<keyword evidence="3" id="KW-1133">Transmembrane helix</keyword>
<evidence type="ECO:0000313" key="4">
    <source>
        <dbReference type="EMBL" id="ENY53695.1"/>
    </source>
</evidence>
<evidence type="ECO:0000313" key="5">
    <source>
        <dbReference type="Proteomes" id="UP000013137"/>
    </source>
</evidence>
<reference evidence="4 5" key="1">
    <citation type="journal article" date="2013" name="Genome Announc.">
        <title>Draft Genome Sequences of Mycoplasma alkalescens, Mycoplasma arginini, and Mycoplasma bovigenitalium, Three Species with Equivocal Pathogenic Status for Cattle.</title>
        <authorList>
            <person name="Manso-Silvan L."/>
            <person name="Tardy F."/>
            <person name="Baranowski E."/>
            <person name="Barre A."/>
            <person name="Blanchard A."/>
            <person name="Breton M."/>
            <person name="Couture C."/>
            <person name="Citti C."/>
            <person name="Dordet-Frisoni E."/>
            <person name="Dupuy V."/>
            <person name="Gaurivaud P."/>
            <person name="Jacob D."/>
            <person name="Lemaitre C."/>
            <person name="Nikolski M."/>
            <person name="Nouvel L.X."/>
            <person name="Poumarat F."/>
            <person name="Thebault P."/>
            <person name="Theil S."/>
            <person name="Thiaucourt F."/>
            <person name="Sirand-Pugnet P."/>
        </authorList>
    </citation>
    <scope>NUCLEOTIDE SEQUENCE [LARGE SCALE GENOMIC DNA]</scope>
    <source>
        <strain evidence="4 5">14918</strain>
    </source>
</reference>
<keyword evidence="3" id="KW-0472">Membrane</keyword>
<sequence length="1501" mass="175753">MKVKGFLFMKKDILAKLISFGFGNLSVIPVFLLSSTNQDGNEVYKKYQTQIDQFLKLIKPEPYKHFDNTAIKNGHTKIISDKYEINKYQIKESDENGKVVIDLGVFEFDNPIDILIHQPQSGNNIVQTPQIQLLEKIEGNNIPTIDKNNSEQQKSIQITDLPTIYNPTTKQHIHTLKLNSDIPDAFNQQVKEKLSELNKQLKLLEQTLYQKLPNSQYSDELNQLQEKIWQTKQEILKFQETSYLVKSKIYVLKTILPSISTLSHNKQIIFNQTFKIHNNSFNLNSSPSQTYGQLGSYFDKETFWFDTSKFESPFPDNIQFLLEPKSDNSNNNLGFFVESIITDKFYKPIFDFEKVDLYIYDLTKLKINSKGQFIWPDKEYFSQNELQDLSKDPSKYYSSLSSLPLVVAKNKKTNFAQFHLVLNIPSLNPKNDLKKIDDFYGFFQDLISSKKILEEKISQAKVLLEKSTNFDLKRKLEYQINQYNQEIEKIESNSSKLNFKFLLPYYFKKLSKTPSNNVLISQNTYDKLSDSINSFLIPLINPTNPSINNFQSHPKSAFFNFLIKHKNISQTQIKDLKYFTIYSHFQEYLTHLANNWTTQQVTIPIKLQFNAESTNGNSFTSIKEKLNQYKKSPNLLFQDLSISLVSNPKRTTQPLSEKILSNIKIEEIKLQNNDKELFLKFKYDSTIKNSSGDDLFFFHLYQTEYVIDLENKKEITYDFLKSKLFFDEQKIRNFIKQFSRSQLFNFLKNNPKFILNFIHQSSNTLPPLDLPKLANLQVIYDWNYYSQTDGKSLKFKIQSPESSLDNFEVDNLNYLGELFENTPPNYFDKEKKIIEINLYPSNPSLKTLDELKQIIEKTFESWLENHQSKLENYPKTQTLIKKLTEKHFQKLLSPQKSIESKRKSFIDIELKSNLDNEPSDLREIQTLLSKNSLTFRFTNIKPFDFNQIKFKEIKTEINTIFSPNSSTFETENRYKTLMQEFKNAIFSNLSSQILLNSNKLNNGFDLNDFVTPTNNSSLFKFKIIPSNTEFNWNTDDYEYDEEESKLFHKELENLFYGRKKANLEVLLPKYLKQYYLNSDKLSFSVENTSTSSKLVDFSKLGSELDQVLELKHPKWKELLNSAYKHIFDSYANLLNIPIKKTFSPSDFLKIPSINLKNIVFNNSTTIDQKIQSKIIELKGQLQSKEINNNIFLVAIAQTYLDFFGELINNSIKTQISKFTQLINESYDENWFNISEFISKEKEYKFDVLKIFSFILPHINFKELKSFDELEIKVAPEYSKEISVIPYQLKSGHFPWGFGKTQTSLNFLFDKQEIFDLSWMKLILDLNKKLNDNFTIPKNLKDFLYKKYSLSEEDNPKNVIDPDNPNNNSSDKDNSSKDNNPNDESNKIIEFNIKSHLSWIVPLSIISVIGIVLLIFYLWKIKRKTKQNKLNNDDYIDEIDPKKLNIIDLLDKNKSSNKKQEIVTSPIKKDNNSDGNDDEINEAYDDIELSYSNSSENENKEV</sequence>
<feature type="compositionally biased region" description="Basic and acidic residues" evidence="2">
    <location>
        <begin position="1456"/>
        <end position="1471"/>
    </location>
</feature>
<evidence type="ECO:0000256" key="1">
    <source>
        <dbReference type="SAM" id="Coils"/>
    </source>
</evidence>
<gene>
    <name evidence="4" type="ORF">MALK_6430</name>
</gene>
<dbReference type="Proteomes" id="UP000013137">
    <property type="component" value="Unassembled WGS sequence"/>
</dbReference>
<organism evidence="4 5">
    <name type="scientific">Metamycoplasma alkalescens 14918</name>
    <dbReference type="NCBI Taxonomy" id="1188234"/>
    <lineage>
        <taxon>Bacteria</taxon>
        <taxon>Bacillati</taxon>
        <taxon>Mycoplasmatota</taxon>
        <taxon>Mycoplasmoidales</taxon>
        <taxon>Metamycoplasmataceae</taxon>
        <taxon>Metamycoplasma</taxon>
    </lineage>
</organism>
<feature type="transmembrane region" description="Helical" evidence="3">
    <location>
        <begin position="12"/>
        <end position="33"/>
    </location>
</feature>
<feature type="region of interest" description="Disordered" evidence="2">
    <location>
        <begin position="1456"/>
        <end position="1479"/>
    </location>
</feature>
<keyword evidence="3" id="KW-0812">Transmembrane</keyword>
<keyword evidence="5" id="KW-1185">Reference proteome</keyword>
<feature type="coiled-coil region" evidence="1">
    <location>
        <begin position="473"/>
        <end position="500"/>
    </location>
</feature>
<evidence type="ECO:0000256" key="2">
    <source>
        <dbReference type="SAM" id="MobiDB-lite"/>
    </source>
</evidence>
<name>N9SQF0_9BACT</name>
<proteinExistence type="predicted"/>
<dbReference type="eggNOG" id="ENOG5030NBI">
    <property type="taxonomic scope" value="Bacteria"/>
</dbReference>
<feature type="coiled-coil region" evidence="1">
    <location>
        <begin position="187"/>
        <end position="241"/>
    </location>
</feature>
<feature type="transmembrane region" description="Helical" evidence="3">
    <location>
        <begin position="1396"/>
        <end position="1418"/>
    </location>
</feature>
<accession>N9SQF0</accession>
<dbReference type="EMBL" id="AMWK01000015">
    <property type="protein sequence ID" value="ENY53695.1"/>
    <property type="molecule type" value="Genomic_DNA"/>
</dbReference>
<protein>
    <submittedName>
        <fullName evidence="4">Uncharacterized protein</fullName>
    </submittedName>
</protein>
<evidence type="ECO:0000256" key="3">
    <source>
        <dbReference type="SAM" id="Phobius"/>
    </source>
</evidence>
<keyword evidence="1" id="KW-0175">Coiled coil</keyword>